<feature type="transmembrane region" description="Helical" evidence="1">
    <location>
        <begin position="89"/>
        <end position="113"/>
    </location>
</feature>
<dbReference type="PANTHER" id="PTHR34821">
    <property type="entry name" value="INNER MEMBRANE PROTEIN YDCZ"/>
    <property type="match status" value="1"/>
</dbReference>
<feature type="transmembrane region" description="Helical" evidence="1">
    <location>
        <begin position="30"/>
        <end position="51"/>
    </location>
</feature>
<dbReference type="RefSeq" id="WP_194703648.1">
    <property type="nucleotide sequence ID" value="NZ_JADKNH010000015.1"/>
</dbReference>
<protein>
    <submittedName>
        <fullName evidence="2">DMT family transporter</fullName>
    </submittedName>
</protein>
<comment type="caution">
    <text evidence="2">The sequence shown here is derived from an EMBL/GenBank/DDBJ whole genome shotgun (WGS) entry which is preliminary data.</text>
</comment>
<gene>
    <name evidence="2" type="ORF">ISU02_20155</name>
</gene>
<keyword evidence="1" id="KW-0472">Membrane</keyword>
<evidence type="ECO:0000313" key="3">
    <source>
        <dbReference type="Proteomes" id="UP000614200"/>
    </source>
</evidence>
<name>A0ABR9ZZT4_9FIRM</name>
<reference evidence="2 3" key="1">
    <citation type="submission" date="2020-11" db="EMBL/GenBank/DDBJ databases">
        <title>Fusibacter basophilias sp. nov.</title>
        <authorList>
            <person name="Qiu D."/>
        </authorList>
    </citation>
    <scope>NUCLEOTIDE SEQUENCE [LARGE SCALE GENOMIC DNA]</scope>
    <source>
        <strain evidence="2 3">Q10-2</strain>
    </source>
</reference>
<dbReference type="PANTHER" id="PTHR34821:SF2">
    <property type="entry name" value="INNER MEMBRANE PROTEIN YDCZ"/>
    <property type="match status" value="1"/>
</dbReference>
<feature type="transmembrane region" description="Helical" evidence="1">
    <location>
        <begin position="120"/>
        <end position="138"/>
    </location>
</feature>
<organism evidence="2 3">
    <name type="scientific">Fusibacter ferrireducens</name>
    <dbReference type="NCBI Taxonomy" id="2785058"/>
    <lineage>
        <taxon>Bacteria</taxon>
        <taxon>Bacillati</taxon>
        <taxon>Bacillota</taxon>
        <taxon>Clostridia</taxon>
        <taxon>Eubacteriales</taxon>
        <taxon>Eubacteriales Family XII. Incertae Sedis</taxon>
        <taxon>Fusibacter</taxon>
    </lineage>
</organism>
<dbReference type="EMBL" id="JADKNH010000015">
    <property type="protein sequence ID" value="MBF4695415.1"/>
    <property type="molecule type" value="Genomic_DNA"/>
</dbReference>
<sequence>MAYSSAYITGLLLALMVSFNGMLSNYTSTYFSSFIFNAIGLILFAILLLRPSKLSSGHMKPRLFWLLLPGALSALTIVMSNITVAQLGITIMVGISLLGQVLTSLVIDGLGLLGKPKTKITLKQIIGICIIFVGVYLLL</sequence>
<evidence type="ECO:0000313" key="2">
    <source>
        <dbReference type="EMBL" id="MBF4695415.1"/>
    </source>
</evidence>
<dbReference type="Pfam" id="PF04657">
    <property type="entry name" value="DMT_YdcZ"/>
    <property type="match status" value="1"/>
</dbReference>
<keyword evidence="1" id="KW-0812">Transmembrane</keyword>
<keyword evidence="1" id="KW-1133">Transmembrane helix</keyword>
<dbReference type="Proteomes" id="UP000614200">
    <property type="component" value="Unassembled WGS sequence"/>
</dbReference>
<proteinExistence type="predicted"/>
<evidence type="ECO:0000256" key="1">
    <source>
        <dbReference type="SAM" id="Phobius"/>
    </source>
</evidence>
<dbReference type="InterPro" id="IPR006750">
    <property type="entry name" value="YdcZ"/>
</dbReference>
<feature type="transmembrane region" description="Helical" evidence="1">
    <location>
        <begin position="7"/>
        <end position="24"/>
    </location>
</feature>
<accession>A0ABR9ZZT4</accession>
<feature type="transmembrane region" description="Helical" evidence="1">
    <location>
        <begin position="63"/>
        <end position="83"/>
    </location>
</feature>
<keyword evidence="3" id="KW-1185">Reference proteome</keyword>